<comment type="caution">
    <text evidence="1">The sequence shown here is derived from an EMBL/GenBank/DDBJ whole genome shotgun (WGS) entry which is preliminary data.</text>
</comment>
<accession>A0ACB8SGK0</accession>
<evidence type="ECO:0000313" key="2">
    <source>
        <dbReference type="Proteomes" id="UP000814140"/>
    </source>
</evidence>
<protein>
    <submittedName>
        <fullName evidence="1">Uncharacterized protein</fullName>
    </submittedName>
</protein>
<dbReference type="Proteomes" id="UP000814140">
    <property type="component" value="Unassembled WGS sequence"/>
</dbReference>
<reference evidence="1" key="2">
    <citation type="journal article" date="2022" name="New Phytol.">
        <title>Evolutionary transition to the ectomycorrhizal habit in the genomes of a hyperdiverse lineage of mushroom-forming fungi.</title>
        <authorList>
            <person name="Looney B."/>
            <person name="Miyauchi S."/>
            <person name="Morin E."/>
            <person name="Drula E."/>
            <person name="Courty P.E."/>
            <person name="Kohler A."/>
            <person name="Kuo A."/>
            <person name="LaButti K."/>
            <person name="Pangilinan J."/>
            <person name="Lipzen A."/>
            <person name="Riley R."/>
            <person name="Andreopoulos W."/>
            <person name="He G."/>
            <person name="Johnson J."/>
            <person name="Nolan M."/>
            <person name="Tritt A."/>
            <person name="Barry K.W."/>
            <person name="Grigoriev I.V."/>
            <person name="Nagy L.G."/>
            <person name="Hibbett D."/>
            <person name="Henrissat B."/>
            <person name="Matheny P.B."/>
            <person name="Labbe J."/>
            <person name="Martin F.M."/>
        </authorList>
    </citation>
    <scope>NUCLEOTIDE SEQUENCE</scope>
    <source>
        <strain evidence="1">HHB10654</strain>
    </source>
</reference>
<keyword evidence="2" id="KW-1185">Reference proteome</keyword>
<dbReference type="EMBL" id="MU277320">
    <property type="protein sequence ID" value="KAI0055013.1"/>
    <property type="molecule type" value="Genomic_DNA"/>
</dbReference>
<gene>
    <name evidence="1" type="ORF">BV25DRAFT_1843261</name>
</gene>
<organism evidence="1 2">
    <name type="scientific">Artomyces pyxidatus</name>
    <dbReference type="NCBI Taxonomy" id="48021"/>
    <lineage>
        <taxon>Eukaryota</taxon>
        <taxon>Fungi</taxon>
        <taxon>Dikarya</taxon>
        <taxon>Basidiomycota</taxon>
        <taxon>Agaricomycotina</taxon>
        <taxon>Agaricomycetes</taxon>
        <taxon>Russulales</taxon>
        <taxon>Auriscalpiaceae</taxon>
        <taxon>Artomyces</taxon>
    </lineage>
</organism>
<evidence type="ECO:0000313" key="1">
    <source>
        <dbReference type="EMBL" id="KAI0055013.1"/>
    </source>
</evidence>
<proteinExistence type="predicted"/>
<reference evidence="1" key="1">
    <citation type="submission" date="2021-03" db="EMBL/GenBank/DDBJ databases">
        <authorList>
            <consortium name="DOE Joint Genome Institute"/>
            <person name="Ahrendt S."/>
            <person name="Looney B.P."/>
            <person name="Miyauchi S."/>
            <person name="Morin E."/>
            <person name="Drula E."/>
            <person name="Courty P.E."/>
            <person name="Chicoki N."/>
            <person name="Fauchery L."/>
            <person name="Kohler A."/>
            <person name="Kuo A."/>
            <person name="Labutti K."/>
            <person name="Pangilinan J."/>
            <person name="Lipzen A."/>
            <person name="Riley R."/>
            <person name="Andreopoulos W."/>
            <person name="He G."/>
            <person name="Johnson J."/>
            <person name="Barry K.W."/>
            <person name="Grigoriev I.V."/>
            <person name="Nagy L."/>
            <person name="Hibbett D."/>
            <person name="Henrissat B."/>
            <person name="Matheny P.B."/>
            <person name="Labbe J."/>
            <person name="Martin F."/>
        </authorList>
    </citation>
    <scope>NUCLEOTIDE SEQUENCE</scope>
    <source>
        <strain evidence="1">HHB10654</strain>
    </source>
</reference>
<name>A0ACB8SGK0_9AGAM</name>
<sequence>MDVDGNNMLIENEPSDAPASSKAFRILGINWFFRLYVAPNPILRILDLQAQGPCCRFSGSLLGIQSSLFATNWGALPDNLSHAGFTSLKSSIYGTQRRPVGPPTATARDDLGIIRSCRLSRECIGGSGCSFCSYFSLPVSTTAALPSFLPLHFPSYFWYISSLLSRIMNRLDGMPMRGCKRMAEDFIGHPLKSRKTHRYGIAHTSMQKNSVQRLNQHHGKSRTLASGLRPLLTANAISIGFDATTFSNATPLPTAAMATVSPFFTHLPSPPNEKAPKSLLISSFLGACGNTANDPASHVTTSLILHVDVAEGAPGNWASDTRDLLLAIDGASVDLSADKGTGLSSVDAAATASAEWANEVLDVLNTISGAVVVPSASGPHPTPGHSVKRPVAEHQVLDTSLEMFLMGRSAWWSSPAIWFVSD</sequence>